<evidence type="ECO:0000259" key="1">
    <source>
        <dbReference type="Pfam" id="PF01048"/>
    </source>
</evidence>
<dbReference type="InterPro" id="IPR035994">
    <property type="entry name" value="Nucleoside_phosphorylase_sf"/>
</dbReference>
<sequence length="330" mass="35651">MLSHEDYTVGWICALPVEVAAAKAMLVDVHADLSIPPNDHNTYILGRIGPHNIVVACLPVGVYGTTSATTVASQMLSSFGSVRFGLMAGIGGGVPSEADIQPGDIVVSKPTKAFRGVVQYDHGKIVREGRFERAGALNKPPQVLLTAIAKLQANHMLDESQIPIYLSRITANPLKMSMFAHPSQQEDQLFQAEYEHIGLEDTCGHCDVSKLLARPARPTNNPMVHYGLITSGNQVMKHGATRNRLAQELGVLRFEMEAAGLMDHFPFLVIRGICDYADSHKDKQWQGYVATTAAAYTKELFSVVPASQVTKAPTIAAITSEASKSLLSDS</sequence>
<dbReference type="InterPro" id="IPR053137">
    <property type="entry name" value="NLR-like"/>
</dbReference>
<dbReference type="AlphaFoldDB" id="A0A8E2F6X1"/>
<feature type="domain" description="Nucleoside phosphorylase" evidence="1">
    <location>
        <begin position="9"/>
        <end position="297"/>
    </location>
</feature>
<dbReference type="InterPro" id="IPR000845">
    <property type="entry name" value="Nucleoside_phosphorylase_d"/>
</dbReference>
<evidence type="ECO:0000313" key="2">
    <source>
        <dbReference type="EMBL" id="OCL11665.1"/>
    </source>
</evidence>
<dbReference type="PANTHER" id="PTHR46082">
    <property type="entry name" value="ATP/GTP-BINDING PROTEIN-RELATED"/>
    <property type="match status" value="1"/>
</dbReference>
<reference evidence="2 3" key="1">
    <citation type="journal article" date="2016" name="Nat. Commun.">
        <title>Ectomycorrhizal ecology is imprinted in the genome of the dominant symbiotic fungus Cenococcum geophilum.</title>
        <authorList>
            <consortium name="DOE Joint Genome Institute"/>
            <person name="Peter M."/>
            <person name="Kohler A."/>
            <person name="Ohm R.A."/>
            <person name="Kuo A."/>
            <person name="Krutzmann J."/>
            <person name="Morin E."/>
            <person name="Arend M."/>
            <person name="Barry K.W."/>
            <person name="Binder M."/>
            <person name="Choi C."/>
            <person name="Clum A."/>
            <person name="Copeland A."/>
            <person name="Grisel N."/>
            <person name="Haridas S."/>
            <person name="Kipfer T."/>
            <person name="LaButti K."/>
            <person name="Lindquist E."/>
            <person name="Lipzen A."/>
            <person name="Maire R."/>
            <person name="Meier B."/>
            <person name="Mihaltcheva S."/>
            <person name="Molinier V."/>
            <person name="Murat C."/>
            <person name="Poggeler S."/>
            <person name="Quandt C.A."/>
            <person name="Sperisen C."/>
            <person name="Tritt A."/>
            <person name="Tisserant E."/>
            <person name="Crous P.W."/>
            <person name="Henrissat B."/>
            <person name="Nehls U."/>
            <person name="Egli S."/>
            <person name="Spatafora J.W."/>
            <person name="Grigoriev I.V."/>
            <person name="Martin F.M."/>
        </authorList>
    </citation>
    <scope>NUCLEOTIDE SEQUENCE [LARGE SCALE GENOMIC DNA]</scope>
    <source>
        <strain evidence="2 3">CBS 207.34</strain>
    </source>
</reference>
<dbReference type="EMBL" id="KV749011">
    <property type="protein sequence ID" value="OCL11665.1"/>
    <property type="molecule type" value="Genomic_DNA"/>
</dbReference>
<name>A0A8E2F6X1_9PEZI</name>
<evidence type="ECO:0000313" key="3">
    <source>
        <dbReference type="Proteomes" id="UP000250140"/>
    </source>
</evidence>
<protein>
    <submittedName>
        <fullName evidence="2">Pfs domain protein</fullName>
    </submittedName>
</protein>
<proteinExistence type="predicted"/>
<dbReference type="GO" id="GO:0003824">
    <property type="term" value="F:catalytic activity"/>
    <property type="evidence" value="ECO:0007669"/>
    <property type="project" value="InterPro"/>
</dbReference>
<dbReference type="Proteomes" id="UP000250140">
    <property type="component" value="Unassembled WGS sequence"/>
</dbReference>
<dbReference type="GO" id="GO:0009116">
    <property type="term" value="P:nucleoside metabolic process"/>
    <property type="evidence" value="ECO:0007669"/>
    <property type="project" value="InterPro"/>
</dbReference>
<dbReference type="PANTHER" id="PTHR46082:SF11">
    <property type="entry name" value="AAA+ ATPASE DOMAIN-CONTAINING PROTEIN-RELATED"/>
    <property type="match status" value="1"/>
</dbReference>
<dbReference type="Pfam" id="PF01048">
    <property type="entry name" value="PNP_UDP_1"/>
    <property type="match status" value="1"/>
</dbReference>
<organism evidence="2 3">
    <name type="scientific">Glonium stellatum</name>
    <dbReference type="NCBI Taxonomy" id="574774"/>
    <lineage>
        <taxon>Eukaryota</taxon>
        <taxon>Fungi</taxon>
        <taxon>Dikarya</taxon>
        <taxon>Ascomycota</taxon>
        <taxon>Pezizomycotina</taxon>
        <taxon>Dothideomycetes</taxon>
        <taxon>Pleosporomycetidae</taxon>
        <taxon>Gloniales</taxon>
        <taxon>Gloniaceae</taxon>
        <taxon>Glonium</taxon>
    </lineage>
</organism>
<gene>
    <name evidence="2" type="ORF">AOQ84DRAFT_422734</name>
</gene>
<dbReference type="OrthoDB" id="1577640at2759"/>
<dbReference type="SUPFAM" id="SSF53167">
    <property type="entry name" value="Purine and uridine phosphorylases"/>
    <property type="match status" value="1"/>
</dbReference>
<dbReference type="Gene3D" id="3.40.50.1580">
    <property type="entry name" value="Nucleoside phosphorylase domain"/>
    <property type="match status" value="1"/>
</dbReference>
<accession>A0A8E2F6X1</accession>
<keyword evidence="3" id="KW-1185">Reference proteome</keyword>